<gene>
    <name evidence="2" type="ORF">CO2235_U950003</name>
</gene>
<protein>
    <recommendedName>
        <fullName evidence="1">Tle cognate immunity protein 4 C-terminal domain-containing protein</fullName>
    </recommendedName>
</protein>
<organism evidence="2 3">
    <name type="scientific">Cupriavidus oxalaticus</name>
    <dbReference type="NCBI Taxonomy" id="96344"/>
    <lineage>
        <taxon>Bacteria</taxon>
        <taxon>Pseudomonadati</taxon>
        <taxon>Pseudomonadota</taxon>
        <taxon>Betaproteobacteria</taxon>
        <taxon>Burkholderiales</taxon>
        <taxon>Burkholderiaceae</taxon>
        <taxon>Cupriavidus</taxon>
    </lineage>
</organism>
<reference evidence="3" key="1">
    <citation type="submission" date="2018-01" db="EMBL/GenBank/DDBJ databases">
        <authorList>
            <person name="Gaut B.S."/>
            <person name="Morton B.R."/>
            <person name="Clegg M.T."/>
            <person name="Duvall M.R."/>
        </authorList>
    </citation>
    <scope>NUCLEOTIDE SEQUENCE [LARGE SCALE GENOMIC DNA]</scope>
</reference>
<evidence type="ECO:0000259" key="1">
    <source>
        <dbReference type="Pfam" id="PF18426"/>
    </source>
</evidence>
<dbReference type="OrthoDB" id="8722129at2"/>
<accession>A0A375FTH6</accession>
<dbReference type="PROSITE" id="PS51257">
    <property type="entry name" value="PROKAR_LIPOPROTEIN"/>
    <property type="match status" value="1"/>
</dbReference>
<proteinExistence type="predicted"/>
<feature type="domain" description="Tle cognate immunity protein 4 C-terminal" evidence="1">
    <location>
        <begin position="169"/>
        <end position="331"/>
    </location>
</feature>
<name>A0A375FTH6_9BURK</name>
<evidence type="ECO:0000313" key="2">
    <source>
        <dbReference type="EMBL" id="SPC10530.1"/>
    </source>
</evidence>
<dbReference type="EMBL" id="OGUS01000104">
    <property type="protein sequence ID" value="SPC10530.1"/>
    <property type="molecule type" value="Genomic_DNA"/>
</dbReference>
<dbReference type="Proteomes" id="UP000256862">
    <property type="component" value="Unassembled WGS sequence"/>
</dbReference>
<comment type="caution">
    <text evidence="2">The sequence shown here is derived from an EMBL/GenBank/DDBJ whole genome shotgun (WGS) entry which is preliminary data.</text>
</comment>
<evidence type="ECO:0000313" key="3">
    <source>
        <dbReference type="Proteomes" id="UP000256862"/>
    </source>
</evidence>
<dbReference type="AlphaFoldDB" id="A0A375FTH6"/>
<sequence>MNGCGKLVAMLACLLLASCEPYSYKENGVPNDVELSPRLQVMFAKTRQVCFGRYVLEVPAEAKLIFGPQDFPGKIVTYVAAADRLTEMADAYRKKILDKDDTAKITYFGRSAKVGSIEIRYYEDDLSVKYGLEGAHTFAAAGNHLYEWFYGGEEIAPLVRGLRFRDNADIPGDPGVCIDHGFIADSSGVHQEILRAGIALPSLPDVSFSVDSNKLASVDGANGEGLLASIAAQRADLGKLYPKLTTLREGNRTVGVWQGEESLVRRADGTHDFEWEAVGKERTTLHPSSIGAKMYTKVAANRIGAADEASLSDDEAVALWDRLLDGLRFRVDAPPTQTGKPVTVRSGQVVPRSGMWRASLPSGHPMGAWVAGKSGVVRQAGTPMISFGLSPSDEAQVVWTWMGEASP</sequence>
<dbReference type="Pfam" id="PF18426">
    <property type="entry name" value="Tli4_C"/>
    <property type="match status" value="1"/>
</dbReference>
<dbReference type="InterPro" id="IPR041290">
    <property type="entry name" value="Tli4_C"/>
</dbReference>